<keyword evidence="2" id="KW-1185">Reference proteome</keyword>
<dbReference type="Proteomes" id="UP001207468">
    <property type="component" value="Unassembled WGS sequence"/>
</dbReference>
<name>A0ACC0U2N6_9AGAM</name>
<sequence>MIATLILRAPLSKHTKGPCLHGLRDRSYIKRNRSPRAAVMTFFIALGLRSHEEHNFSGMFGIYHGLAHLSLQSLSEARLPLSEPAHLALERLGELKDEVESVVVDWRQVAVFPRPAVPPMAWYFNALGVAINAKPMVKSPHSRAQMANMERCIKITRIIREMEQWHVPYNYPRADNAQAWLLKSLEGAIARDVDREGNWMLKQSESIELSGRPESTNKKLLPRISVPFGKKNLKMELREATMFDLIPELEARN</sequence>
<dbReference type="EMBL" id="JAGFNK010000205">
    <property type="protein sequence ID" value="KAI9458812.1"/>
    <property type="molecule type" value="Genomic_DNA"/>
</dbReference>
<evidence type="ECO:0000313" key="1">
    <source>
        <dbReference type="EMBL" id="KAI9458812.1"/>
    </source>
</evidence>
<reference evidence="1" key="1">
    <citation type="submission" date="2021-03" db="EMBL/GenBank/DDBJ databases">
        <title>Evolutionary priming and transition to the ectomycorrhizal habit in an iconic lineage of mushroom-forming fungi: is preadaptation a requirement?</title>
        <authorList>
            <consortium name="DOE Joint Genome Institute"/>
            <person name="Looney B.P."/>
            <person name="Miyauchi S."/>
            <person name="Morin E."/>
            <person name="Drula E."/>
            <person name="Courty P.E."/>
            <person name="Chicoki N."/>
            <person name="Fauchery L."/>
            <person name="Kohler A."/>
            <person name="Kuo A."/>
            <person name="LaButti K."/>
            <person name="Pangilinan J."/>
            <person name="Lipzen A."/>
            <person name="Riley R."/>
            <person name="Andreopoulos W."/>
            <person name="He G."/>
            <person name="Johnson J."/>
            <person name="Barry K.W."/>
            <person name="Grigoriev I.V."/>
            <person name="Nagy L."/>
            <person name="Hibbett D."/>
            <person name="Henrissat B."/>
            <person name="Matheny P.B."/>
            <person name="Labbe J."/>
            <person name="Martin A.F."/>
        </authorList>
    </citation>
    <scope>NUCLEOTIDE SEQUENCE</scope>
    <source>
        <strain evidence="1">BPL698</strain>
    </source>
</reference>
<comment type="caution">
    <text evidence="1">The sequence shown here is derived from an EMBL/GenBank/DDBJ whole genome shotgun (WGS) entry which is preliminary data.</text>
</comment>
<protein>
    <submittedName>
        <fullName evidence="1">Uncharacterized protein</fullName>
    </submittedName>
</protein>
<proteinExistence type="predicted"/>
<organism evidence="1 2">
    <name type="scientific">Russula earlei</name>
    <dbReference type="NCBI Taxonomy" id="71964"/>
    <lineage>
        <taxon>Eukaryota</taxon>
        <taxon>Fungi</taxon>
        <taxon>Dikarya</taxon>
        <taxon>Basidiomycota</taxon>
        <taxon>Agaricomycotina</taxon>
        <taxon>Agaricomycetes</taxon>
        <taxon>Russulales</taxon>
        <taxon>Russulaceae</taxon>
        <taxon>Russula</taxon>
    </lineage>
</organism>
<gene>
    <name evidence="1" type="ORF">F5148DRAFT_314814</name>
</gene>
<evidence type="ECO:0000313" key="2">
    <source>
        <dbReference type="Proteomes" id="UP001207468"/>
    </source>
</evidence>
<accession>A0ACC0U2N6</accession>